<dbReference type="Proteomes" id="UP000555836">
    <property type="component" value="Unassembled WGS sequence"/>
</dbReference>
<dbReference type="GO" id="GO:0005886">
    <property type="term" value="C:plasma membrane"/>
    <property type="evidence" value="ECO:0007669"/>
    <property type="project" value="UniProtKB-SubCell"/>
</dbReference>
<keyword evidence="2" id="KW-0418">Kinase</keyword>
<protein>
    <submittedName>
        <fullName evidence="2">Sensor histidine kinase</fullName>
    </submittedName>
</protein>
<reference evidence="2 3" key="1">
    <citation type="submission" date="2020-04" db="EMBL/GenBank/DDBJ databases">
        <title>Whole-genome sequencing of Vibrio spp. from China reveals different genetic environments of blaCTX-M-14 among diverse lineages.</title>
        <authorList>
            <person name="Zheng Z."/>
            <person name="Ye L."/>
            <person name="Chen S."/>
        </authorList>
    </citation>
    <scope>NUCLEOTIDE SEQUENCE [LARGE SCALE GENOMIC DNA]</scope>
    <source>
        <strain evidence="2 3">Vb0574</strain>
    </source>
</reference>
<name>A0A7Y0S2B8_VIBPH</name>
<keyword evidence="2" id="KW-0808">Transferase</keyword>
<dbReference type="Gene3D" id="3.30.450.20">
    <property type="entry name" value="PAS domain"/>
    <property type="match status" value="1"/>
</dbReference>
<dbReference type="SUPFAM" id="SSF103190">
    <property type="entry name" value="Sensory domain-like"/>
    <property type="match status" value="1"/>
</dbReference>
<evidence type="ECO:0000313" key="2">
    <source>
        <dbReference type="EMBL" id="NMU25101.1"/>
    </source>
</evidence>
<accession>A0A7Y0S2B8</accession>
<dbReference type="GO" id="GO:0016301">
    <property type="term" value="F:kinase activity"/>
    <property type="evidence" value="ECO:0007669"/>
    <property type="project" value="UniProtKB-KW"/>
</dbReference>
<dbReference type="InterPro" id="IPR029151">
    <property type="entry name" value="Sensor-like_sf"/>
</dbReference>
<proteinExistence type="predicted"/>
<dbReference type="AlphaFoldDB" id="A0A7Y0S2B8"/>
<organism evidence="2 3">
    <name type="scientific">Vibrio parahaemolyticus</name>
    <dbReference type="NCBI Taxonomy" id="670"/>
    <lineage>
        <taxon>Bacteria</taxon>
        <taxon>Pseudomonadati</taxon>
        <taxon>Pseudomonadota</taxon>
        <taxon>Gammaproteobacteria</taxon>
        <taxon>Vibrionales</taxon>
        <taxon>Vibrionaceae</taxon>
        <taxon>Vibrio</taxon>
    </lineage>
</organism>
<gene>
    <name evidence="2" type="ORF">HKB21_05665</name>
</gene>
<evidence type="ECO:0000256" key="1">
    <source>
        <dbReference type="ARBA" id="ARBA00004533"/>
    </source>
</evidence>
<sequence length="84" mass="9560">LIDQFGNTIAASNWNLDRTFIGRNFAFRPYFKQAIVGEQSQYFALGSTSGQRGYYYSYPMTYAGAPIGVVVVKMDLTSIEENWR</sequence>
<dbReference type="FunFam" id="3.30.450.20:FF:000127">
    <property type="entry name" value="C4-dicarboxylate transport sensor protein"/>
    <property type="match status" value="1"/>
</dbReference>
<feature type="non-terminal residue" evidence="2">
    <location>
        <position position="1"/>
    </location>
</feature>
<comment type="caution">
    <text evidence="2">The sequence shown here is derived from an EMBL/GenBank/DDBJ whole genome shotgun (WGS) entry which is preliminary data.</text>
</comment>
<comment type="subcellular location">
    <subcellularLocation>
        <location evidence="1">Cell inner membrane</location>
    </subcellularLocation>
</comment>
<evidence type="ECO:0000313" key="3">
    <source>
        <dbReference type="Proteomes" id="UP000555836"/>
    </source>
</evidence>
<feature type="non-terminal residue" evidence="2">
    <location>
        <position position="84"/>
    </location>
</feature>
<dbReference type="EMBL" id="JABCLD010000781">
    <property type="protein sequence ID" value="NMU25101.1"/>
    <property type="molecule type" value="Genomic_DNA"/>
</dbReference>